<dbReference type="InterPro" id="IPR003849">
    <property type="entry name" value="Preprotein_translocase_YajC"/>
</dbReference>
<dbReference type="PANTHER" id="PTHR33909:SF1">
    <property type="entry name" value="SEC TRANSLOCON ACCESSORY COMPLEX SUBUNIT YAJC"/>
    <property type="match status" value="1"/>
</dbReference>
<protein>
    <recommendedName>
        <fullName evidence="3">Sec translocon accessory complex subunit YajC</fullName>
    </recommendedName>
</protein>
<keyword evidence="5" id="KW-1003">Cell membrane</keyword>
<evidence type="ECO:0000313" key="13">
    <source>
        <dbReference type="EMBL" id="EHQ01923.1"/>
    </source>
</evidence>
<keyword evidence="10 12" id="KW-0472">Membrane</keyword>
<evidence type="ECO:0000256" key="4">
    <source>
        <dbReference type="ARBA" id="ARBA00022448"/>
    </source>
</evidence>
<evidence type="ECO:0000256" key="9">
    <source>
        <dbReference type="ARBA" id="ARBA00023010"/>
    </source>
</evidence>
<dbReference type="OrthoDB" id="9800132at2"/>
<keyword evidence="14" id="KW-1185">Reference proteome</keyword>
<feature type="region of interest" description="Disordered" evidence="11">
    <location>
        <begin position="86"/>
        <end position="107"/>
    </location>
</feature>
<name>H2BWI0_GILLR</name>
<dbReference type="GO" id="GO:0005886">
    <property type="term" value="C:plasma membrane"/>
    <property type="evidence" value="ECO:0007669"/>
    <property type="project" value="UniProtKB-SubCell"/>
</dbReference>
<dbReference type="STRING" id="865937.Gilli_1255"/>
<dbReference type="NCBIfam" id="TIGR00739">
    <property type="entry name" value="yajC"/>
    <property type="match status" value="1"/>
</dbReference>
<gene>
    <name evidence="13" type="ORF">Gilli_1255</name>
</gene>
<evidence type="ECO:0000256" key="5">
    <source>
        <dbReference type="ARBA" id="ARBA00022475"/>
    </source>
</evidence>
<dbReference type="EMBL" id="JH594606">
    <property type="protein sequence ID" value="EHQ01923.1"/>
    <property type="molecule type" value="Genomic_DNA"/>
</dbReference>
<comment type="subcellular location">
    <subcellularLocation>
        <location evidence="1">Cell membrane</location>
        <topology evidence="1">Single-pass membrane protein</topology>
    </subcellularLocation>
</comment>
<evidence type="ECO:0000256" key="2">
    <source>
        <dbReference type="ARBA" id="ARBA00006742"/>
    </source>
</evidence>
<keyword evidence="9" id="KW-0811">Translocation</keyword>
<dbReference type="AlphaFoldDB" id="H2BWI0"/>
<comment type="similarity">
    <text evidence="2">Belongs to the YajC family.</text>
</comment>
<evidence type="ECO:0000256" key="6">
    <source>
        <dbReference type="ARBA" id="ARBA00022692"/>
    </source>
</evidence>
<keyword evidence="7" id="KW-0653">Protein transport</keyword>
<reference evidence="14" key="1">
    <citation type="journal article" date="2012" name="Stand. Genomic Sci.">
        <title>Genome sequence of the Antarctic rhodopsins-containing flavobacterium Gillisia limnaea type strain (R-8282(T)).</title>
        <authorList>
            <person name="Riedel T."/>
            <person name="Held B."/>
            <person name="Nolan M."/>
            <person name="Lucas S."/>
            <person name="Lapidus A."/>
            <person name="Tice H."/>
            <person name="Del Rio T.G."/>
            <person name="Cheng J.F."/>
            <person name="Han C."/>
            <person name="Tapia R."/>
            <person name="Goodwin L.A."/>
            <person name="Pitluck S."/>
            <person name="Liolios K."/>
            <person name="Mavromatis K."/>
            <person name="Pagani I."/>
            <person name="Ivanova N."/>
            <person name="Mikhailova N."/>
            <person name="Pati A."/>
            <person name="Chen A."/>
            <person name="Palaniappan K."/>
            <person name="Land M."/>
            <person name="Rohde M."/>
            <person name="Tindall B.J."/>
            <person name="Detter J.C."/>
            <person name="Goker M."/>
            <person name="Bristow J."/>
            <person name="Eisen J.A."/>
            <person name="Markowitz V."/>
            <person name="Hugenholtz P."/>
            <person name="Kyrpides N.C."/>
            <person name="Klenk H.P."/>
            <person name="Woyke T."/>
        </authorList>
    </citation>
    <scope>NUCLEOTIDE SEQUENCE [LARGE SCALE GENOMIC DNA]</scope>
    <source>
        <strain evidence="14">DSM 15749 / LMG 21470 / R-8282</strain>
    </source>
</reference>
<organism evidence="13 14">
    <name type="scientific">Gillisia limnaea (strain DSM 15749 / LMG 21470 / R-8282)</name>
    <dbReference type="NCBI Taxonomy" id="865937"/>
    <lineage>
        <taxon>Bacteria</taxon>
        <taxon>Pseudomonadati</taxon>
        <taxon>Bacteroidota</taxon>
        <taxon>Flavobacteriia</taxon>
        <taxon>Flavobacteriales</taxon>
        <taxon>Flavobacteriaceae</taxon>
        <taxon>Gillisia</taxon>
    </lineage>
</organism>
<keyword evidence="6 12" id="KW-0812">Transmembrane</keyword>
<feature type="transmembrane region" description="Helical" evidence="12">
    <location>
        <begin position="6"/>
        <end position="22"/>
    </location>
</feature>
<keyword evidence="8 12" id="KW-1133">Transmembrane helix</keyword>
<evidence type="ECO:0000256" key="12">
    <source>
        <dbReference type="SAM" id="Phobius"/>
    </source>
</evidence>
<sequence>MDQITQFAPIILMFVVVYFFMIRPQMKRAKKEKTFASELKKGDRIVTKSGMHGKIIDFSEKNNAVIIETGAGKITFDRSSISMEMSSKLNEPVTEKKDDQKKIADKK</sequence>
<dbReference type="Proteomes" id="UP000003844">
    <property type="component" value="Unassembled WGS sequence"/>
</dbReference>
<evidence type="ECO:0000256" key="8">
    <source>
        <dbReference type="ARBA" id="ARBA00022989"/>
    </source>
</evidence>
<evidence type="ECO:0000256" key="3">
    <source>
        <dbReference type="ARBA" id="ARBA00014962"/>
    </source>
</evidence>
<evidence type="ECO:0000256" key="1">
    <source>
        <dbReference type="ARBA" id="ARBA00004162"/>
    </source>
</evidence>
<proteinExistence type="inferred from homology"/>
<evidence type="ECO:0000256" key="7">
    <source>
        <dbReference type="ARBA" id="ARBA00022927"/>
    </source>
</evidence>
<dbReference type="GO" id="GO:0015031">
    <property type="term" value="P:protein transport"/>
    <property type="evidence" value="ECO:0007669"/>
    <property type="project" value="UniProtKB-KW"/>
</dbReference>
<evidence type="ECO:0000256" key="11">
    <source>
        <dbReference type="SAM" id="MobiDB-lite"/>
    </source>
</evidence>
<evidence type="ECO:0000256" key="10">
    <source>
        <dbReference type="ARBA" id="ARBA00023136"/>
    </source>
</evidence>
<dbReference type="RefSeq" id="WP_006988240.1">
    <property type="nucleotide sequence ID" value="NZ_JH594606.1"/>
</dbReference>
<evidence type="ECO:0000313" key="14">
    <source>
        <dbReference type="Proteomes" id="UP000003844"/>
    </source>
</evidence>
<keyword evidence="4" id="KW-0813">Transport</keyword>
<dbReference type="eggNOG" id="COG1862">
    <property type="taxonomic scope" value="Bacteria"/>
</dbReference>
<dbReference type="SMART" id="SM01323">
    <property type="entry name" value="YajC"/>
    <property type="match status" value="1"/>
</dbReference>
<dbReference type="PANTHER" id="PTHR33909">
    <property type="entry name" value="SEC TRANSLOCON ACCESSORY COMPLEX SUBUNIT YAJC"/>
    <property type="match status" value="1"/>
</dbReference>
<accession>H2BWI0</accession>
<dbReference type="Pfam" id="PF02699">
    <property type="entry name" value="YajC"/>
    <property type="match status" value="1"/>
</dbReference>
<dbReference type="HOGENOM" id="CLU_116157_5_2_10"/>
<feature type="compositionally biased region" description="Basic and acidic residues" evidence="11">
    <location>
        <begin position="93"/>
        <end position="107"/>
    </location>
</feature>
<dbReference type="PRINTS" id="PR01853">
    <property type="entry name" value="YAJCTRNLCASE"/>
</dbReference>